<keyword evidence="3 6" id="KW-0808">Transferase</keyword>
<dbReference type="GO" id="GO:0008483">
    <property type="term" value="F:transaminase activity"/>
    <property type="evidence" value="ECO:0007669"/>
    <property type="project" value="UniProtKB-KW"/>
</dbReference>
<sequence length="402" mass="43408">MSAEDARPRIVRGEGVHLYDDAGRRYIDGISGSYNHCLGHSNPDLMHAVKQQLDTLVHACNMCSDTVLPQALAEQMRDKLCGTGLSHTFLVTSGSEGVESALKMAWQYQGNLGRPRRTGIVAINGAYHGCTLGAMMATRRAFINEGALAVLSEHAFTMPIPASVESISAWEDLLEAHESTIAAIIVEPIMGMEGTRPLPEGFLRKLSALARKHDVLLICDEVFCGIGRAGTFCESVGQGAQPDIVIFSKCLGGGFPITAVVTTEGVADSFADRPMPLFRHGHTQSGNLLGCRSALFVLDYLDTNRSYEAVKTKGERLLRLFRQDLSGQHGVVGVQGQGLMLSITFDSQERCGRAQIAARQHGAIVGAADKHLKLAPAFSIADDEMRALTQQIGDAIRSLQEY</sequence>
<dbReference type="AlphaFoldDB" id="G2ZTU0"/>
<gene>
    <name evidence="6" type="ORF">BDB_mp10058</name>
</gene>
<accession>G2ZTU0</accession>
<keyword evidence="2 6" id="KW-0032">Aminotransferase</keyword>
<dbReference type="Pfam" id="PF00202">
    <property type="entry name" value="Aminotran_3"/>
    <property type="match status" value="1"/>
</dbReference>
<dbReference type="SUPFAM" id="SSF53383">
    <property type="entry name" value="PLP-dependent transferases"/>
    <property type="match status" value="1"/>
</dbReference>
<protein>
    <submittedName>
        <fullName evidence="6">Aminotransferase class-III</fullName>
        <ecNumber evidence="6">2.6.1.-</ecNumber>
    </submittedName>
</protein>
<dbReference type="PANTHER" id="PTHR11986">
    <property type="entry name" value="AMINOTRANSFERASE CLASS III"/>
    <property type="match status" value="1"/>
</dbReference>
<keyword evidence="4 5" id="KW-0663">Pyridoxal phosphate</keyword>
<evidence type="ECO:0000256" key="1">
    <source>
        <dbReference type="ARBA" id="ARBA00001933"/>
    </source>
</evidence>
<dbReference type="InterPro" id="IPR050103">
    <property type="entry name" value="Class-III_PLP-dep_AT"/>
</dbReference>
<dbReference type="InterPro" id="IPR015422">
    <property type="entry name" value="PyrdxlP-dep_Trfase_small"/>
</dbReference>
<evidence type="ECO:0000256" key="4">
    <source>
        <dbReference type="ARBA" id="ARBA00022898"/>
    </source>
</evidence>
<proteinExistence type="inferred from homology"/>
<dbReference type="EC" id="2.6.1.-" evidence="6"/>
<dbReference type="PROSITE" id="PS00600">
    <property type="entry name" value="AA_TRANSFER_CLASS_3"/>
    <property type="match status" value="1"/>
</dbReference>
<evidence type="ECO:0000256" key="5">
    <source>
        <dbReference type="RuleBase" id="RU003560"/>
    </source>
</evidence>
<comment type="cofactor">
    <cofactor evidence="1">
        <name>pyridoxal 5'-phosphate</name>
        <dbReference type="ChEBI" id="CHEBI:597326"/>
    </cofactor>
</comment>
<reference evidence="6" key="1">
    <citation type="journal article" date="2011" name="PLoS ONE">
        <title>Ralstonia syzygii, the Blood Disease Bacterium and some Asian R. solanacearum strains form a single genomic species despite divergent lifestyles.</title>
        <authorList>
            <person name="Remenant B."/>
            <person name="de Cambiaire J.C."/>
            <person name="Cellier G."/>
            <person name="Jacobs J.M."/>
            <person name="Mangenot S."/>
            <person name="Barbe V."/>
            <person name="Lajus A."/>
            <person name="Vallenet D."/>
            <person name="Medigue C."/>
            <person name="Fegan M."/>
            <person name="Allen C."/>
            <person name="Prior P."/>
        </authorList>
    </citation>
    <scope>NUCLEOTIDE SEQUENCE</scope>
    <source>
        <strain evidence="6">R229</strain>
    </source>
</reference>
<dbReference type="Gene3D" id="3.40.640.10">
    <property type="entry name" value="Type I PLP-dependent aspartate aminotransferase-like (Major domain)"/>
    <property type="match status" value="1"/>
</dbReference>
<organism evidence="6">
    <name type="scientific">blood disease bacterium R229</name>
    <dbReference type="NCBI Taxonomy" id="741978"/>
    <lineage>
        <taxon>Bacteria</taxon>
        <taxon>Pseudomonadati</taxon>
        <taxon>Pseudomonadota</taxon>
        <taxon>Betaproteobacteria</taxon>
        <taxon>Burkholderiales</taxon>
        <taxon>Burkholderiaceae</taxon>
        <taxon>Ralstonia</taxon>
        <taxon>Ralstonia solanacearum species complex</taxon>
    </lineage>
</organism>
<dbReference type="InterPro" id="IPR005814">
    <property type="entry name" value="Aminotrans_3"/>
</dbReference>
<evidence type="ECO:0000256" key="3">
    <source>
        <dbReference type="ARBA" id="ARBA00022679"/>
    </source>
</evidence>
<dbReference type="InterPro" id="IPR015421">
    <property type="entry name" value="PyrdxlP-dep_Trfase_major"/>
</dbReference>
<dbReference type="PIRSF" id="PIRSF000521">
    <property type="entry name" value="Transaminase_4ab_Lys_Orn"/>
    <property type="match status" value="1"/>
</dbReference>
<dbReference type="Gene3D" id="3.90.1150.10">
    <property type="entry name" value="Aspartate Aminotransferase, domain 1"/>
    <property type="match status" value="1"/>
</dbReference>
<dbReference type="InterPro" id="IPR049704">
    <property type="entry name" value="Aminotrans_3_PPA_site"/>
</dbReference>
<comment type="similarity">
    <text evidence="5">Belongs to the class-III pyridoxal-phosphate-dependent aminotransferase family.</text>
</comment>
<reference evidence="6" key="2">
    <citation type="submission" date="2011-04" db="EMBL/GenBank/DDBJ databases">
        <authorList>
            <person name="Genoscope - CEA"/>
        </authorList>
    </citation>
    <scope>NUCLEOTIDE SEQUENCE</scope>
    <source>
        <strain evidence="6">R229</strain>
    </source>
</reference>
<evidence type="ECO:0000256" key="2">
    <source>
        <dbReference type="ARBA" id="ARBA00022576"/>
    </source>
</evidence>
<dbReference type="GO" id="GO:0042802">
    <property type="term" value="F:identical protein binding"/>
    <property type="evidence" value="ECO:0007669"/>
    <property type="project" value="TreeGrafter"/>
</dbReference>
<dbReference type="CDD" id="cd00610">
    <property type="entry name" value="OAT_like"/>
    <property type="match status" value="1"/>
</dbReference>
<evidence type="ECO:0000313" key="6">
    <source>
        <dbReference type="EMBL" id="CCA82453.1"/>
    </source>
</evidence>
<dbReference type="GO" id="GO:0030170">
    <property type="term" value="F:pyridoxal phosphate binding"/>
    <property type="evidence" value="ECO:0007669"/>
    <property type="project" value="InterPro"/>
</dbReference>
<dbReference type="EMBL" id="FR854077">
    <property type="protein sequence ID" value="CCA82453.1"/>
    <property type="molecule type" value="Genomic_DNA"/>
</dbReference>
<dbReference type="PANTHER" id="PTHR11986:SF79">
    <property type="entry name" value="ACETYLORNITHINE AMINOTRANSFERASE, MITOCHONDRIAL"/>
    <property type="match status" value="1"/>
</dbReference>
<dbReference type="InterPro" id="IPR015424">
    <property type="entry name" value="PyrdxlP-dep_Trfase"/>
</dbReference>
<name>G2ZTU0_9RALS</name>